<dbReference type="Pfam" id="PF04752">
    <property type="entry name" value="ChaC"/>
    <property type="match status" value="1"/>
</dbReference>
<dbReference type="PANTHER" id="PTHR12192:SF2">
    <property type="entry name" value="GLUTATHIONE-SPECIFIC GAMMA-GLUTAMYLCYCLOTRANSFERASE 2"/>
    <property type="match status" value="1"/>
</dbReference>
<dbReference type="GO" id="GO:0016740">
    <property type="term" value="F:transferase activity"/>
    <property type="evidence" value="ECO:0007669"/>
    <property type="project" value="UniProtKB-KW"/>
</dbReference>
<dbReference type="PANTHER" id="PTHR12192">
    <property type="entry name" value="CATION TRANSPORT PROTEIN CHAC-RELATED"/>
    <property type="match status" value="1"/>
</dbReference>
<comment type="caution">
    <text evidence="3">The sequence shown here is derived from an EMBL/GenBank/DDBJ whole genome shotgun (WGS) entry which is preliminary data.</text>
</comment>
<reference evidence="3 4" key="1">
    <citation type="submission" date="2019-07" db="EMBL/GenBank/DDBJ databases">
        <title>Whole genome shotgun sequence of Microvirga aerophila NBRC 106136.</title>
        <authorList>
            <person name="Hosoyama A."/>
            <person name="Uohara A."/>
            <person name="Ohji S."/>
            <person name="Ichikawa N."/>
        </authorList>
    </citation>
    <scope>NUCLEOTIDE SEQUENCE [LARGE SCALE GENOMIC DNA]</scope>
    <source>
        <strain evidence="3 4">NBRC 106136</strain>
    </source>
</reference>
<dbReference type="AlphaFoldDB" id="A0A512C0M4"/>
<dbReference type="OrthoDB" id="9795692at2"/>
<dbReference type="InterPro" id="IPR013024">
    <property type="entry name" value="GGCT-like"/>
</dbReference>
<dbReference type="EC" id="4.3.2.7" evidence="1"/>
<keyword evidence="4" id="KW-1185">Reference proteome</keyword>
<dbReference type="Proteomes" id="UP000321085">
    <property type="component" value="Unassembled WGS sequence"/>
</dbReference>
<gene>
    <name evidence="3" type="ORF">MAE02_54460</name>
</gene>
<dbReference type="GO" id="GO:0005737">
    <property type="term" value="C:cytoplasm"/>
    <property type="evidence" value="ECO:0007669"/>
    <property type="project" value="TreeGrafter"/>
</dbReference>
<evidence type="ECO:0000256" key="1">
    <source>
        <dbReference type="ARBA" id="ARBA00012344"/>
    </source>
</evidence>
<sequence length="241" mass="27435">MRSRHIALTPAHVAQVHRVLEDPGPDPTWTYHTDEDYHALVQGLLASHPGAPDTWLFAYGSLIWKPELEHVETRRGTAQGWHRSFCFRIERFRGTREQPGLMMSLDRGGQCQGVVFRLPTDNLEGQLEKLVRREITVKPPNNIPRWITVQTEQGPLHAIAFVMNRHSRFYTGRLPPEQVADVLAKACGHWGSCAEYLHNTVAHLEEHGIRDRNLWRLQALVAERIKPRIPDPAGFTASQGS</sequence>
<dbReference type="EMBL" id="BJYU01000122">
    <property type="protein sequence ID" value="GEO17750.1"/>
    <property type="molecule type" value="Genomic_DNA"/>
</dbReference>
<dbReference type="CDD" id="cd06661">
    <property type="entry name" value="GGCT_like"/>
    <property type="match status" value="1"/>
</dbReference>
<evidence type="ECO:0000313" key="3">
    <source>
        <dbReference type="EMBL" id="GEO17750.1"/>
    </source>
</evidence>
<protein>
    <recommendedName>
        <fullName evidence="1">glutathione-specific gamma-glutamylcyclotransferase</fullName>
        <ecNumber evidence="1">4.3.2.7</ecNumber>
    </recommendedName>
</protein>
<dbReference type="InterPro" id="IPR006840">
    <property type="entry name" value="ChaC"/>
</dbReference>
<dbReference type="GO" id="GO:0061928">
    <property type="term" value="F:glutathione specific gamma-glutamylcyclotransferase activity"/>
    <property type="evidence" value="ECO:0007669"/>
    <property type="project" value="UniProtKB-EC"/>
</dbReference>
<dbReference type="Gene3D" id="3.10.490.10">
    <property type="entry name" value="Gamma-glutamyl cyclotransferase-like"/>
    <property type="match status" value="1"/>
</dbReference>
<evidence type="ECO:0000313" key="4">
    <source>
        <dbReference type="Proteomes" id="UP000321085"/>
    </source>
</evidence>
<organism evidence="3 4">
    <name type="scientific">Microvirga aerophila</name>
    <dbReference type="NCBI Taxonomy" id="670291"/>
    <lineage>
        <taxon>Bacteria</taxon>
        <taxon>Pseudomonadati</taxon>
        <taxon>Pseudomonadota</taxon>
        <taxon>Alphaproteobacteria</taxon>
        <taxon>Hyphomicrobiales</taxon>
        <taxon>Methylobacteriaceae</taxon>
        <taxon>Microvirga</taxon>
    </lineage>
</organism>
<dbReference type="GO" id="GO:0006751">
    <property type="term" value="P:glutathione catabolic process"/>
    <property type="evidence" value="ECO:0007669"/>
    <property type="project" value="InterPro"/>
</dbReference>
<proteinExistence type="predicted"/>
<accession>A0A512C0M4</accession>
<name>A0A512C0M4_9HYPH</name>
<evidence type="ECO:0000256" key="2">
    <source>
        <dbReference type="ARBA" id="ARBA00023239"/>
    </source>
</evidence>
<keyword evidence="3" id="KW-0808">Transferase</keyword>
<dbReference type="InterPro" id="IPR036568">
    <property type="entry name" value="GGCT-like_sf"/>
</dbReference>
<keyword evidence="2" id="KW-0456">Lyase</keyword>
<dbReference type="SUPFAM" id="SSF110857">
    <property type="entry name" value="Gamma-glutamyl cyclotransferase-like"/>
    <property type="match status" value="1"/>
</dbReference>